<dbReference type="AlphaFoldDB" id="A0A941DEU3"/>
<gene>
    <name evidence="1" type="ORF">KDM92_09360</name>
</gene>
<dbReference type="RefSeq" id="WP_212684099.1">
    <property type="nucleotide sequence ID" value="NZ_JAGSPM010000005.1"/>
</dbReference>
<dbReference type="EMBL" id="JAGSPM010000005">
    <property type="protein sequence ID" value="MBR7746786.1"/>
    <property type="molecule type" value="Genomic_DNA"/>
</dbReference>
<comment type="caution">
    <text evidence="1">The sequence shown here is derived from an EMBL/GenBank/DDBJ whole genome shotgun (WGS) entry which is preliminary data.</text>
</comment>
<keyword evidence="2" id="KW-1185">Reference proteome</keyword>
<evidence type="ECO:0000313" key="2">
    <source>
        <dbReference type="Proteomes" id="UP000680158"/>
    </source>
</evidence>
<protein>
    <submittedName>
        <fullName evidence="1">Uncharacterized protein</fullName>
    </submittedName>
</protein>
<reference evidence="1 2" key="1">
    <citation type="submission" date="2021-04" db="EMBL/GenBank/DDBJ databases">
        <title>novel species isolated from subtropical streams in China.</title>
        <authorList>
            <person name="Lu H."/>
        </authorList>
    </citation>
    <scope>NUCLEOTIDE SEQUENCE [LARGE SCALE GENOMIC DNA]</scope>
    <source>
        <strain evidence="1 2">BYS107W</strain>
    </source>
</reference>
<accession>A0A941DEU3</accession>
<name>A0A941DEU3_9BURK</name>
<dbReference type="Proteomes" id="UP000680158">
    <property type="component" value="Unassembled WGS sequence"/>
</dbReference>
<sequence>MHLEQLNLTYLINEDRILLRIGFSTKNKESELDEKQEVQLFITRRMLQRLWPVLMESISSHMRLNRPETAFASEELIQIEHEEAVDQIKEEGNFGQSYQSQERKAIHGEVPLLLESINFHLKANSPLVIQFIAQQGQSIDLRLENNLLHGFCKLLIDAERAAGWDLALSLPKAEEMSIPAHLLN</sequence>
<evidence type="ECO:0000313" key="1">
    <source>
        <dbReference type="EMBL" id="MBR7746786.1"/>
    </source>
</evidence>
<organism evidence="1 2">
    <name type="scientific">Undibacterium baiyunense</name>
    <dbReference type="NCBI Taxonomy" id="2828731"/>
    <lineage>
        <taxon>Bacteria</taxon>
        <taxon>Pseudomonadati</taxon>
        <taxon>Pseudomonadota</taxon>
        <taxon>Betaproteobacteria</taxon>
        <taxon>Burkholderiales</taxon>
        <taxon>Oxalobacteraceae</taxon>
        <taxon>Undibacterium</taxon>
    </lineage>
</organism>
<proteinExistence type="predicted"/>